<dbReference type="InterPro" id="IPR045265">
    <property type="entry name" value="AIR12_DOMON"/>
</dbReference>
<feature type="domain" description="AIR12 DOMON" evidence="1">
    <location>
        <begin position="1"/>
        <end position="107"/>
    </location>
</feature>
<name>A0A2G2WCI5_CAPBA</name>
<dbReference type="Proteomes" id="UP000224567">
    <property type="component" value="Unassembled WGS sequence"/>
</dbReference>
<dbReference type="Pfam" id="PF04526">
    <property type="entry name" value="DUF568"/>
    <property type="match status" value="1"/>
</dbReference>
<dbReference type="STRING" id="33114.A0A2G2WCI5"/>
<gene>
    <name evidence="2" type="ORF">CQW23_16962</name>
</gene>
<sequence>MVGTQAFIGIKQKNGSFLGDKYNVTEYIKIGCNLLPSAIDLNVSKLEFSSLEHIQYHIIEATIHLPQTANISNINHVWQVGKNASGMEPKIHEKTLKNYDSAETIDLHTGEPISIRSARRRHARILGISERIQYTGMNMINGNMLIRHVKHVDILLVQLVGHSECGLEILPNITLSPNMELTASQSSHLPPYNCHLEHAPFLFTFIALGSHSWSFIVPTFVFTARDSRSQRVVSLLHRTCGQRSLFAKVRVGQPHDRDQGLMFTKSSDLDRLSTFFVPKSYFSISEFLELGLR</sequence>
<accession>A0A2G2WCI5</accession>
<proteinExistence type="predicted"/>
<evidence type="ECO:0000313" key="3">
    <source>
        <dbReference type="Proteomes" id="UP000224567"/>
    </source>
</evidence>
<evidence type="ECO:0000259" key="1">
    <source>
        <dbReference type="Pfam" id="PF04526"/>
    </source>
</evidence>
<evidence type="ECO:0000313" key="2">
    <source>
        <dbReference type="EMBL" id="PHT42937.1"/>
    </source>
</evidence>
<dbReference type="PANTHER" id="PTHR23130:SF175">
    <property type="entry name" value="CYTOCHROME B561 AND DOMON DOMAIN-CONTAINING PROTEIN"/>
    <property type="match status" value="1"/>
</dbReference>
<organism evidence="2 3">
    <name type="scientific">Capsicum baccatum</name>
    <name type="common">Peruvian pepper</name>
    <dbReference type="NCBI Taxonomy" id="33114"/>
    <lineage>
        <taxon>Eukaryota</taxon>
        <taxon>Viridiplantae</taxon>
        <taxon>Streptophyta</taxon>
        <taxon>Embryophyta</taxon>
        <taxon>Tracheophyta</taxon>
        <taxon>Spermatophyta</taxon>
        <taxon>Magnoliopsida</taxon>
        <taxon>eudicotyledons</taxon>
        <taxon>Gunneridae</taxon>
        <taxon>Pentapetalae</taxon>
        <taxon>asterids</taxon>
        <taxon>lamiids</taxon>
        <taxon>Solanales</taxon>
        <taxon>Solanaceae</taxon>
        <taxon>Solanoideae</taxon>
        <taxon>Capsiceae</taxon>
        <taxon>Capsicum</taxon>
    </lineage>
</organism>
<dbReference type="EMBL" id="MLFT02000007">
    <property type="protein sequence ID" value="PHT42937.1"/>
    <property type="molecule type" value="Genomic_DNA"/>
</dbReference>
<dbReference type="AlphaFoldDB" id="A0A2G2WCI5"/>
<reference evidence="3" key="2">
    <citation type="journal article" date="2017" name="J. Anim. Genet.">
        <title>Multiple reference genome sequences of hot pepper reveal the massive evolution of plant disease resistance genes by retroduplication.</title>
        <authorList>
            <person name="Kim S."/>
            <person name="Park J."/>
            <person name="Yeom S.-I."/>
            <person name="Kim Y.-M."/>
            <person name="Seo E."/>
            <person name="Kim K.-T."/>
            <person name="Kim M.-S."/>
            <person name="Lee J.M."/>
            <person name="Cheong K."/>
            <person name="Shin H.-S."/>
            <person name="Kim S.-B."/>
            <person name="Han K."/>
            <person name="Lee J."/>
            <person name="Park M."/>
            <person name="Lee H.-A."/>
            <person name="Lee H.-Y."/>
            <person name="Lee Y."/>
            <person name="Oh S."/>
            <person name="Lee J.H."/>
            <person name="Choi E."/>
            <person name="Choi E."/>
            <person name="Lee S.E."/>
            <person name="Jeon J."/>
            <person name="Kim H."/>
            <person name="Choi G."/>
            <person name="Song H."/>
            <person name="Lee J."/>
            <person name="Lee S.-C."/>
            <person name="Kwon J.-K."/>
            <person name="Lee H.-Y."/>
            <person name="Koo N."/>
            <person name="Hong Y."/>
            <person name="Kim R.W."/>
            <person name="Kang W.-H."/>
            <person name="Huh J.H."/>
            <person name="Kang B.-C."/>
            <person name="Yang T.-J."/>
            <person name="Lee Y.-H."/>
            <person name="Bennetzen J.L."/>
            <person name="Choi D."/>
        </authorList>
    </citation>
    <scope>NUCLEOTIDE SEQUENCE [LARGE SCALE GENOMIC DNA]</scope>
    <source>
        <strain evidence="3">cv. PBC81</strain>
    </source>
</reference>
<comment type="caution">
    <text evidence="2">The sequence shown here is derived from an EMBL/GenBank/DDBJ whole genome shotgun (WGS) entry which is preliminary data.</text>
</comment>
<keyword evidence="3" id="KW-1185">Reference proteome</keyword>
<reference evidence="2 3" key="1">
    <citation type="journal article" date="2017" name="Genome Biol.">
        <title>New reference genome sequences of hot pepper reveal the massive evolution of plant disease-resistance genes by retroduplication.</title>
        <authorList>
            <person name="Kim S."/>
            <person name="Park J."/>
            <person name="Yeom S.I."/>
            <person name="Kim Y.M."/>
            <person name="Seo E."/>
            <person name="Kim K.T."/>
            <person name="Kim M.S."/>
            <person name="Lee J.M."/>
            <person name="Cheong K."/>
            <person name="Shin H.S."/>
            <person name="Kim S.B."/>
            <person name="Han K."/>
            <person name="Lee J."/>
            <person name="Park M."/>
            <person name="Lee H.A."/>
            <person name="Lee H.Y."/>
            <person name="Lee Y."/>
            <person name="Oh S."/>
            <person name="Lee J.H."/>
            <person name="Choi E."/>
            <person name="Choi E."/>
            <person name="Lee S.E."/>
            <person name="Jeon J."/>
            <person name="Kim H."/>
            <person name="Choi G."/>
            <person name="Song H."/>
            <person name="Lee J."/>
            <person name="Lee S.C."/>
            <person name="Kwon J.K."/>
            <person name="Lee H.Y."/>
            <person name="Koo N."/>
            <person name="Hong Y."/>
            <person name="Kim R.W."/>
            <person name="Kang W.H."/>
            <person name="Huh J.H."/>
            <person name="Kang B.C."/>
            <person name="Yang T.J."/>
            <person name="Lee Y.H."/>
            <person name="Bennetzen J.L."/>
            <person name="Choi D."/>
        </authorList>
    </citation>
    <scope>NUCLEOTIDE SEQUENCE [LARGE SCALE GENOMIC DNA]</scope>
    <source>
        <strain evidence="3">cv. PBC81</strain>
    </source>
</reference>
<protein>
    <recommendedName>
        <fullName evidence="1">AIR12 DOMON domain-containing protein</fullName>
    </recommendedName>
</protein>
<dbReference type="PANTHER" id="PTHR23130">
    <property type="entry name" value="CYTOCHROME B561 AND DOMON DOMAIN-CONTAINING PROTEIN"/>
    <property type="match status" value="1"/>
</dbReference>
<dbReference type="OrthoDB" id="19261at2759"/>